<comment type="similarity">
    <text evidence="1 5">Belongs to the eukaryotic ribosomal protein eL21 family.</text>
</comment>
<dbReference type="AlphaFoldDB" id="A0A2V3HTM4"/>
<dbReference type="EMBL" id="PSPG01000001">
    <property type="protein sequence ID" value="PXF22487.1"/>
    <property type="molecule type" value="Genomic_DNA"/>
</dbReference>
<dbReference type="InterPro" id="IPR001147">
    <property type="entry name" value="Ribosomal_eL21"/>
</dbReference>
<keyword evidence="2 5" id="KW-0689">Ribosomal protein</keyword>
<evidence type="ECO:0000313" key="6">
    <source>
        <dbReference type="EMBL" id="PXF22487.1"/>
    </source>
</evidence>
<dbReference type="InterPro" id="IPR018259">
    <property type="entry name" value="Ribosomal_eL21_CS"/>
</dbReference>
<keyword evidence="3 5" id="KW-0687">Ribonucleoprotein</keyword>
<evidence type="ECO:0000256" key="5">
    <source>
        <dbReference type="HAMAP-Rule" id="MF_00369"/>
    </source>
</evidence>
<dbReference type="HAMAP" id="MF_00369">
    <property type="entry name" value="Ribosomal_eL21"/>
    <property type="match status" value="1"/>
</dbReference>
<reference evidence="6 7" key="1">
    <citation type="journal article" date="2015" name="Nat. Commun.">
        <title>Genomic and transcriptomic evidence for scavenging of diverse organic compounds by widespread deep-sea archaea.</title>
        <authorList>
            <person name="Li M."/>
            <person name="Baker B.J."/>
            <person name="Anantharaman K."/>
            <person name="Jain S."/>
            <person name="Breier J.A."/>
            <person name="Dick G.J."/>
        </authorList>
    </citation>
    <scope>NUCLEOTIDE SEQUENCE [LARGE SCALE GENOMIC DNA]</scope>
    <source>
        <strain evidence="6">Cayman_51_deep</strain>
    </source>
</reference>
<sequence>MNLIRALKRNRQVERFRDLRSKGDLLAKRAHGTRQGTRSILKKKKAERSRVFINRVMHPYADGDSVAIVLDGAQQKGMPHRRFQGKTGVISGTQGRAYIITISDGNMQKTIVARPEHLRPIE</sequence>
<evidence type="ECO:0000313" key="7">
    <source>
        <dbReference type="Proteomes" id="UP000248161"/>
    </source>
</evidence>
<gene>
    <name evidence="5" type="primary">rpl21e</name>
    <name evidence="6" type="ORF">CXX69_00705</name>
</gene>
<dbReference type="GO" id="GO:0005840">
    <property type="term" value="C:ribosome"/>
    <property type="evidence" value="ECO:0007669"/>
    <property type="project" value="UniProtKB-KW"/>
</dbReference>
<comment type="caution">
    <text evidence="6">The sequence shown here is derived from an EMBL/GenBank/DDBJ whole genome shotgun (WGS) entry which is preliminary data.</text>
</comment>
<name>A0A2V3HTM4_9ARCH</name>
<dbReference type="NCBIfam" id="NF003303">
    <property type="entry name" value="PRK04306.1"/>
    <property type="match status" value="1"/>
</dbReference>
<dbReference type="SUPFAM" id="SSF50104">
    <property type="entry name" value="Translation proteins SH3-like domain"/>
    <property type="match status" value="1"/>
</dbReference>
<protein>
    <recommendedName>
        <fullName evidence="4 5">Large ribosomal subunit protein eL21</fullName>
    </recommendedName>
</protein>
<evidence type="ECO:0000256" key="4">
    <source>
        <dbReference type="ARBA" id="ARBA00035219"/>
    </source>
</evidence>
<dbReference type="Proteomes" id="UP000248161">
    <property type="component" value="Unassembled WGS sequence"/>
</dbReference>
<dbReference type="InterPro" id="IPR022856">
    <property type="entry name" value="Ribosomal_eL21_arc"/>
</dbReference>
<dbReference type="Gene3D" id="2.30.30.70">
    <property type="entry name" value="Ribosomal protein L21"/>
    <property type="match status" value="1"/>
</dbReference>
<dbReference type="InterPro" id="IPR008991">
    <property type="entry name" value="Translation_prot_SH3-like_sf"/>
</dbReference>
<evidence type="ECO:0000256" key="2">
    <source>
        <dbReference type="ARBA" id="ARBA00022980"/>
    </source>
</evidence>
<dbReference type="GO" id="GO:1990904">
    <property type="term" value="C:ribonucleoprotein complex"/>
    <property type="evidence" value="ECO:0007669"/>
    <property type="project" value="UniProtKB-KW"/>
</dbReference>
<dbReference type="GO" id="GO:0006412">
    <property type="term" value="P:translation"/>
    <property type="evidence" value="ECO:0007669"/>
    <property type="project" value="UniProtKB-UniRule"/>
</dbReference>
<dbReference type="PANTHER" id="PTHR20981">
    <property type="entry name" value="60S RIBOSOMAL PROTEIN L21"/>
    <property type="match status" value="1"/>
</dbReference>
<proteinExistence type="inferred from homology"/>
<organism evidence="6 7">
    <name type="scientific">Candidatus Thalassarchaeum betae</name>
    <dbReference type="NCBI Taxonomy" id="2599289"/>
    <lineage>
        <taxon>Archaea</taxon>
        <taxon>Methanobacteriati</taxon>
        <taxon>Thermoplasmatota</taxon>
        <taxon>Candidatus Poseidoniia</taxon>
        <taxon>Candidatus Poseidoniales</taxon>
        <taxon>Candidatus Thalassarchaeaceae</taxon>
        <taxon>Candidatus Thalassarchaeum</taxon>
    </lineage>
</organism>
<evidence type="ECO:0000256" key="3">
    <source>
        <dbReference type="ARBA" id="ARBA00023274"/>
    </source>
</evidence>
<dbReference type="Pfam" id="PF01157">
    <property type="entry name" value="Ribosomal_L21e"/>
    <property type="match status" value="1"/>
</dbReference>
<evidence type="ECO:0000256" key="1">
    <source>
        <dbReference type="ARBA" id="ARBA00008427"/>
    </source>
</evidence>
<dbReference type="PROSITE" id="PS01171">
    <property type="entry name" value="RIBOSOMAL_L21E"/>
    <property type="match status" value="1"/>
</dbReference>
<dbReference type="InterPro" id="IPR036948">
    <property type="entry name" value="Ribosomal_eL21_sf"/>
</dbReference>
<dbReference type="GO" id="GO:0003735">
    <property type="term" value="F:structural constituent of ribosome"/>
    <property type="evidence" value="ECO:0007669"/>
    <property type="project" value="InterPro"/>
</dbReference>
<accession>A0A2V3HTM4</accession>